<dbReference type="NCBIfam" id="TIGR03170">
    <property type="entry name" value="flgA_cterm"/>
    <property type="match status" value="1"/>
</dbReference>
<keyword evidence="7" id="KW-1005">Bacterial flagellum biogenesis</keyword>
<organism evidence="9 10">
    <name type="scientific">Legionella massiliensis</name>
    <dbReference type="NCBI Taxonomy" id="1034943"/>
    <lineage>
        <taxon>Bacteria</taxon>
        <taxon>Pseudomonadati</taxon>
        <taxon>Pseudomonadota</taxon>
        <taxon>Gammaproteobacteria</taxon>
        <taxon>Legionellales</taxon>
        <taxon>Legionellaceae</taxon>
        <taxon>Legionella</taxon>
    </lineage>
</organism>
<dbReference type="InterPro" id="IPR013974">
    <property type="entry name" value="SAF"/>
</dbReference>
<evidence type="ECO:0000256" key="2">
    <source>
        <dbReference type="ARBA" id="ARBA00010474"/>
    </source>
</evidence>
<accession>A0A078L1D4</accession>
<proteinExistence type="inferred from homology"/>
<comment type="similarity">
    <text evidence="2 7">Belongs to the FlgA family.</text>
</comment>
<sequence length="234" mass="26096">MLRQTILGILLIFASSFLQAEQKQSLDLIKQKIESYVVNELANQHSDDIQVSAEKIDPRLNLKACEDAELEVFNPYKTPMIYTSTVGIRCKEQNTHWTLYVPIRITLNKKVIVAKRALPKDTPITVADIAKVKMDVSHLKQGYFIQEQDVIGRVSKHNIPEGTALNAFNLQSAVVIHKGEQVSIQAINEMINVSMHGIALNDGALGDLIKVQNQSSKRVIEAQVSGTKLVRVTL</sequence>
<dbReference type="OrthoDB" id="1669037at2"/>
<keyword evidence="10" id="KW-1185">Reference proteome</keyword>
<feature type="domain" description="SAF" evidence="8">
    <location>
        <begin position="109"/>
        <end position="171"/>
    </location>
</feature>
<dbReference type="eggNOG" id="COG1261">
    <property type="taxonomic scope" value="Bacteria"/>
</dbReference>
<keyword evidence="9" id="KW-0282">Flagellum</keyword>
<dbReference type="Pfam" id="PF17656">
    <property type="entry name" value="ChapFlgA_N"/>
    <property type="match status" value="1"/>
</dbReference>
<dbReference type="SMART" id="SM00858">
    <property type="entry name" value="SAF"/>
    <property type="match status" value="1"/>
</dbReference>
<keyword evidence="9" id="KW-0969">Cilium</keyword>
<evidence type="ECO:0000256" key="1">
    <source>
        <dbReference type="ARBA" id="ARBA00004418"/>
    </source>
</evidence>
<evidence type="ECO:0000256" key="4">
    <source>
        <dbReference type="ARBA" id="ARBA00022729"/>
    </source>
</evidence>
<comment type="function">
    <text evidence="6 7">Involved in the assembly process of the P-ring formation. It may associate with FlgF on the rod constituting a structure essential for the P-ring assembly or may act as a modulator protein for the P-ring assembly.</text>
</comment>
<dbReference type="Gene3D" id="3.90.1210.10">
    <property type="entry name" value="Antifreeze-like/N-acetylneuraminic acid synthase C-terminal domain"/>
    <property type="match status" value="1"/>
</dbReference>
<dbReference type="InterPro" id="IPR041231">
    <property type="entry name" value="FlgA_N"/>
</dbReference>
<dbReference type="Pfam" id="PF13144">
    <property type="entry name" value="ChapFlgA"/>
    <property type="match status" value="1"/>
</dbReference>
<dbReference type="Proteomes" id="UP000044071">
    <property type="component" value="Unassembled WGS sequence"/>
</dbReference>
<dbReference type="InterPro" id="IPR017585">
    <property type="entry name" value="SAF_FlgA"/>
</dbReference>
<evidence type="ECO:0000313" key="9">
    <source>
        <dbReference type="EMBL" id="CDZ79047.1"/>
    </source>
</evidence>
<dbReference type="RefSeq" id="WP_044012206.1">
    <property type="nucleotide sequence ID" value="NZ_CCVW01000004.1"/>
</dbReference>
<feature type="chain" id="PRO_5005961010" description="Flagella basal body P-ring formation protein FlgA" evidence="7">
    <location>
        <begin position="21"/>
        <end position="234"/>
    </location>
</feature>
<comment type="subcellular location">
    <subcellularLocation>
        <location evidence="1 7">Periplasm</location>
    </subcellularLocation>
</comment>
<evidence type="ECO:0000313" key="10">
    <source>
        <dbReference type="Proteomes" id="UP000044071"/>
    </source>
</evidence>
<keyword evidence="9" id="KW-0966">Cell projection</keyword>
<reference evidence="9 10" key="1">
    <citation type="submission" date="2014-06" db="EMBL/GenBank/DDBJ databases">
        <authorList>
            <person name="Urmite Genomes Urmite Genomes"/>
        </authorList>
    </citation>
    <scope>NUCLEOTIDE SEQUENCE [LARGE SCALE GENOMIC DNA]</scope>
</reference>
<evidence type="ECO:0000256" key="5">
    <source>
        <dbReference type="ARBA" id="ARBA00022764"/>
    </source>
</evidence>
<dbReference type="PANTHER" id="PTHR36307:SF1">
    <property type="entry name" value="FLAGELLA BASAL BODY P-RING FORMATION PROTEIN FLGA"/>
    <property type="match status" value="1"/>
</dbReference>
<evidence type="ECO:0000259" key="8">
    <source>
        <dbReference type="SMART" id="SM00858"/>
    </source>
</evidence>
<name>A0A078L1D4_9GAMM</name>
<feature type="signal peptide" evidence="7">
    <location>
        <begin position="1"/>
        <end position="20"/>
    </location>
</feature>
<dbReference type="CDD" id="cd11614">
    <property type="entry name" value="SAF_CpaB_FlgA_like"/>
    <property type="match status" value="1"/>
</dbReference>
<dbReference type="Gene3D" id="2.30.30.760">
    <property type="match status" value="1"/>
</dbReference>
<dbReference type="GO" id="GO:0044780">
    <property type="term" value="P:bacterial-type flagellum assembly"/>
    <property type="evidence" value="ECO:0007669"/>
    <property type="project" value="InterPro"/>
</dbReference>
<keyword evidence="5 7" id="KW-0574">Periplasm</keyword>
<dbReference type="STRING" id="1034943.BN59_03363"/>
<dbReference type="GO" id="GO:0042597">
    <property type="term" value="C:periplasmic space"/>
    <property type="evidence" value="ECO:0007669"/>
    <property type="project" value="UniProtKB-SubCell"/>
</dbReference>
<protein>
    <recommendedName>
        <fullName evidence="3 7">Flagella basal body P-ring formation protein FlgA</fullName>
    </recommendedName>
</protein>
<dbReference type="AlphaFoldDB" id="A0A078L1D4"/>
<dbReference type="EMBL" id="CCSB01000004">
    <property type="protein sequence ID" value="CDZ79047.1"/>
    <property type="molecule type" value="Genomic_DNA"/>
</dbReference>
<keyword evidence="4 7" id="KW-0732">Signal</keyword>
<dbReference type="InterPro" id="IPR039246">
    <property type="entry name" value="Flagellar_FlgA"/>
</dbReference>
<dbReference type="PANTHER" id="PTHR36307">
    <property type="entry name" value="FLAGELLA BASAL BODY P-RING FORMATION PROTEIN FLGA"/>
    <property type="match status" value="1"/>
</dbReference>
<evidence type="ECO:0000256" key="6">
    <source>
        <dbReference type="ARBA" id="ARBA00025643"/>
    </source>
</evidence>
<evidence type="ECO:0000256" key="3">
    <source>
        <dbReference type="ARBA" id="ARBA00014754"/>
    </source>
</evidence>
<gene>
    <name evidence="9" type="ORF">BN59_03363</name>
</gene>
<evidence type="ECO:0000256" key="7">
    <source>
        <dbReference type="RuleBase" id="RU362063"/>
    </source>
</evidence>